<evidence type="ECO:0000313" key="1">
    <source>
        <dbReference type="EMBL" id="PIN25392.1"/>
    </source>
</evidence>
<comment type="caution">
    <text evidence="1">The sequence shown here is derived from an EMBL/GenBank/DDBJ whole genome shotgun (WGS) entry which is preliminary data.</text>
</comment>
<evidence type="ECO:0000313" key="2">
    <source>
        <dbReference type="Proteomes" id="UP000231279"/>
    </source>
</evidence>
<name>A0A2G9I6L8_9LAMI</name>
<protein>
    <submittedName>
        <fullName evidence="1">Uncharacterized protein</fullName>
    </submittedName>
</protein>
<organism evidence="1 2">
    <name type="scientific">Handroanthus impetiginosus</name>
    <dbReference type="NCBI Taxonomy" id="429701"/>
    <lineage>
        <taxon>Eukaryota</taxon>
        <taxon>Viridiplantae</taxon>
        <taxon>Streptophyta</taxon>
        <taxon>Embryophyta</taxon>
        <taxon>Tracheophyta</taxon>
        <taxon>Spermatophyta</taxon>
        <taxon>Magnoliopsida</taxon>
        <taxon>eudicotyledons</taxon>
        <taxon>Gunneridae</taxon>
        <taxon>Pentapetalae</taxon>
        <taxon>asterids</taxon>
        <taxon>lamiids</taxon>
        <taxon>Lamiales</taxon>
        <taxon>Bignoniaceae</taxon>
        <taxon>Crescentiina</taxon>
        <taxon>Tabebuia alliance</taxon>
        <taxon>Handroanthus</taxon>
    </lineage>
</organism>
<accession>A0A2G9I6L8</accession>
<sequence length="76" mass="8798">MFFYFHCVGISLIKKPTAAGATASITIVRRWIHLIGSRFPHHRKQLAPLPIPYLFLVQVLLSFPFFKEPFSLWNSP</sequence>
<dbReference type="EMBL" id="NKXS01000244">
    <property type="protein sequence ID" value="PIN25392.1"/>
    <property type="molecule type" value="Genomic_DNA"/>
</dbReference>
<proteinExistence type="predicted"/>
<gene>
    <name evidence="1" type="ORF">CDL12_01864</name>
</gene>
<reference evidence="2" key="1">
    <citation type="journal article" date="2018" name="Gigascience">
        <title>Genome assembly of the Pink Ipe (Handroanthus impetiginosus, Bignoniaceae), a highly valued, ecologically keystone Neotropical timber forest tree.</title>
        <authorList>
            <person name="Silva-Junior O.B."/>
            <person name="Grattapaglia D."/>
            <person name="Novaes E."/>
            <person name="Collevatti R.G."/>
        </authorList>
    </citation>
    <scope>NUCLEOTIDE SEQUENCE [LARGE SCALE GENOMIC DNA]</scope>
    <source>
        <strain evidence="2">cv. UFG-1</strain>
    </source>
</reference>
<dbReference type="Proteomes" id="UP000231279">
    <property type="component" value="Unassembled WGS sequence"/>
</dbReference>
<dbReference type="AlphaFoldDB" id="A0A2G9I6L8"/>
<keyword evidence="2" id="KW-1185">Reference proteome</keyword>